<dbReference type="PANTHER" id="PTHR43459">
    <property type="entry name" value="ENOYL-COA HYDRATASE"/>
    <property type="match status" value="1"/>
</dbReference>
<dbReference type="EMBL" id="JABENB010000001">
    <property type="protein sequence ID" value="NNG37792.1"/>
    <property type="molecule type" value="Genomic_DNA"/>
</dbReference>
<keyword evidence="2" id="KW-0472">Membrane</keyword>
<keyword evidence="4" id="KW-1185">Reference proteome</keyword>
<dbReference type="Pfam" id="PF00378">
    <property type="entry name" value="ECH_1"/>
    <property type="match status" value="1"/>
</dbReference>
<keyword evidence="2" id="KW-0812">Transmembrane</keyword>
<dbReference type="RefSeq" id="WP_171151001.1">
    <property type="nucleotide sequence ID" value="NZ_JABENB010000001.1"/>
</dbReference>
<dbReference type="Gene3D" id="1.10.12.10">
    <property type="entry name" value="Lyase 2-enoyl-coa Hydratase, Chain A, domain 2"/>
    <property type="match status" value="1"/>
</dbReference>
<accession>A0A849ALV9</accession>
<gene>
    <name evidence="3" type="ORF">HJ588_00690</name>
</gene>
<dbReference type="InterPro" id="IPR014748">
    <property type="entry name" value="Enoyl-CoA_hydra_C"/>
</dbReference>
<evidence type="ECO:0000313" key="4">
    <source>
        <dbReference type="Proteomes" id="UP000557772"/>
    </source>
</evidence>
<reference evidence="3 4" key="1">
    <citation type="submission" date="2020-05" db="EMBL/GenBank/DDBJ databases">
        <title>Flexivirga sp. ID2601S isolated from air conditioner.</title>
        <authorList>
            <person name="Kim D.H."/>
        </authorList>
    </citation>
    <scope>NUCLEOTIDE SEQUENCE [LARGE SCALE GENOMIC DNA]</scope>
    <source>
        <strain evidence="3 4">ID2601S</strain>
    </source>
</reference>
<dbReference type="AlphaFoldDB" id="A0A849ALV9"/>
<dbReference type="Proteomes" id="UP000557772">
    <property type="component" value="Unassembled WGS sequence"/>
</dbReference>
<dbReference type="Gene3D" id="3.90.226.10">
    <property type="entry name" value="2-enoyl-CoA Hydratase, Chain A, domain 1"/>
    <property type="match status" value="1"/>
</dbReference>
<name>A0A849ALV9_9MICO</name>
<comment type="similarity">
    <text evidence="1">Belongs to the enoyl-CoA hydratase/isomerase family.</text>
</comment>
<dbReference type="CDD" id="cd06558">
    <property type="entry name" value="crotonase-like"/>
    <property type="match status" value="1"/>
</dbReference>
<dbReference type="SUPFAM" id="SSF52096">
    <property type="entry name" value="ClpP/crotonase"/>
    <property type="match status" value="1"/>
</dbReference>
<protein>
    <submittedName>
        <fullName evidence="3">Enoyl-CoA hydratase</fullName>
    </submittedName>
</protein>
<keyword evidence="2" id="KW-1133">Transmembrane helix</keyword>
<organism evidence="3 4">
    <name type="scientific">Flexivirga aerilata</name>
    <dbReference type="NCBI Taxonomy" id="1656889"/>
    <lineage>
        <taxon>Bacteria</taxon>
        <taxon>Bacillati</taxon>
        <taxon>Actinomycetota</taxon>
        <taxon>Actinomycetes</taxon>
        <taxon>Micrococcales</taxon>
        <taxon>Dermacoccaceae</taxon>
        <taxon>Flexivirga</taxon>
    </lineage>
</organism>
<comment type="caution">
    <text evidence="3">The sequence shown here is derived from an EMBL/GenBank/DDBJ whole genome shotgun (WGS) entry which is preliminary data.</text>
</comment>
<evidence type="ECO:0000313" key="3">
    <source>
        <dbReference type="EMBL" id="NNG37792.1"/>
    </source>
</evidence>
<proteinExistence type="inferred from homology"/>
<dbReference type="PANTHER" id="PTHR43459:SF1">
    <property type="entry name" value="EG:BACN32G11.4 PROTEIN"/>
    <property type="match status" value="1"/>
</dbReference>
<evidence type="ECO:0000256" key="1">
    <source>
        <dbReference type="ARBA" id="ARBA00005254"/>
    </source>
</evidence>
<sequence length="254" mass="25705">MSETAHAAVSADGQVLTVRFTNPDRLNPVDTEVKDAVLAGLDRVEADDQLRVLVLTGTGRAFSSGADLTGADQLSASPAAAMESTSEVIRRITGSPKPVVAALNGLAAGVAAGYALAADIAIAVEDAYLLLPFTGIGLMPDGGTTLTFAASMGRSRAMRAALLGERISAADAVAAGLISEVCAADRLDDRIAQICTALVHRPAGALAATKRAINQATIGGLDAALDLERDGQVGRLADPEFVALAAAFVAGGKK</sequence>
<feature type="transmembrane region" description="Helical" evidence="2">
    <location>
        <begin position="128"/>
        <end position="149"/>
    </location>
</feature>
<evidence type="ECO:0000256" key="2">
    <source>
        <dbReference type="SAM" id="Phobius"/>
    </source>
</evidence>
<dbReference type="InterPro" id="IPR001753">
    <property type="entry name" value="Enoyl-CoA_hydra/iso"/>
</dbReference>
<dbReference type="InterPro" id="IPR029045">
    <property type="entry name" value="ClpP/crotonase-like_dom_sf"/>
</dbReference>
<feature type="transmembrane region" description="Helical" evidence="2">
    <location>
        <begin position="99"/>
        <end position="122"/>
    </location>
</feature>
<dbReference type="GO" id="GO:0003824">
    <property type="term" value="F:catalytic activity"/>
    <property type="evidence" value="ECO:0007669"/>
    <property type="project" value="UniProtKB-ARBA"/>
</dbReference>